<dbReference type="CDD" id="cd00552">
    <property type="entry name" value="RaiA"/>
    <property type="match status" value="1"/>
</dbReference>
<dbReference type="InterPro" id="IPR032528">
    <property type="entry name" value="Ribosom_S30AE_C"/>
</dbReference>
<comment type="subunit">
    <text evidence="2">Associates exclusively with 100S ribosomes, which are dimers of 70S ribosomes.</text>
</comment>
<evidence type="ECO:0000256" key="3">
    <source>
        <dbReference type="ARBA" id="ARBA00041148"/>
    </source>
</evidence>
<dbReference type="GO" id="GO:0022627">
    <property type="term" value="C:cytosolic small ribosomal subunit"/>
    <property type="evidence" value="ECO:0007669"/>
    <property type="project" value="TreeGrafter"/>
</dbReference>
<keyword evidence="1 4" id="KW-0810">Translation regulation</keyword>
<dbReference type="Gene3D" id="3.30.505.50">
    <property type="entry name" value="Sigma 54 modulation/S30EA ribosomal protein, C-terminal domain"/>
    <property type="match status" value="1"/>
</dbReference>
<dbReference type="Pfam" id="PF02482">
    <property type="entry name" value="Ribosomal_S30AE"/>
    <property type="match status" value="1"/>
</dbReference>
<evidence type="ECO:0000256" key="5">
    <source>
        <dbReference type="SAM" id="Coils"/>
    </source>
</evidence>
<keyword evidence="4" id="KW-0963">Cytoplasm</keyword>
<dbReference type="HAMAP" id="MF_00839">
    <property type="entry name" value="HPF"/>
    <property type="match status" value="1"/>
</dbReference>
<evidence type="ECO:0000259" key="6">
    <source>
        <dbReference type="Pfam" id="PF16321"/>
    </source>
</evidence>
<proteinExistence type="inferred from homology"/>
<organism evidence="7">
    <name type="scientific">Thermodesulfovibrio aggregans</name>
    <dbReference type="NCBI Taxonomy" id="86166"/>
    <lineage>
        <taxon>Bacteria</taxon>
        <taxon>Pseudomonadati</taxon>
        <taxon>Nitrospirota</taxon>
        <taxon>Thermodesulfovibrionia</taxon>
        <taxon>Thermodesulfovibrionales</taxon>
        <taxon>Thermodesulfovibrionaceae</taxon>
        <taxon>Thermodesulfovibrio</taxon>
    </lineage>
</organism>
<evidence type="ECO:0000313" key="7">
    <source>
        <dbReference type="EMBL" id="HGG99360.1"/>
    </source>
</evidence>
<reference evidence="7" key="1">
    <citation type="journal article" date="2020" name="mSystems">
        <title>Genome- and Community-Level Interaction Insights into Carbon Utilization and Element Cycling Functions of Hydrothermarchaeota in Hydrothermal Sediment.</title>
        <authorList>
            <person name="Zhou Z."/>
            <person name="Liu Y."/>
            <person name="Xu W."/>
            <person name="Pan J."/>
            <person name="Luo Z.H."/>
            <person name="Li M."/>
        </authorList>
    </citation>
    <scope>NUCLEOTIDE SEQUENCE [LARGE SCALE GENOMIC DNA]</scope>
    <source>
        <strain evidence="7">SpSt-788</strain>
    </source>
</reference>
<feature type="domain" description="Sigma 54 modulation/S30EA ribosomal protein C-terminal" evidence="6">
    <location>
        <begin position="115"/>
        <end position="168"/>
    </location>
</feature>
<keyword evidence="5" id="KW-0175">Coiled coil</keyword>
<dbReference type="AlphaFoldDB" id="A0A7C4AJ56"/>
<dbReference type="GO" id="GO:0045900">
    <property type="term" value="P:negative regulation of translational elongation"/>
    <property type="evidence" value="ECO:0007669"/>
    <property type="project" value="TreeGrafter"/>
</dbReference>
<comment type="similarity">
    <text evidence="4">Belongs to the HPF/YfiA ribosome-associated protein family. Long HPF subfamily.</text>
</comment>
<evidence type="ECO:0000256" key="2">
    <source>
        <dbReference type="ARBA" id="ARBA00038695"/>
    </source>
</evidence>
<dbReference type="InterPro" id="IPR034694">
    <property type="entry name" value="HPF_long/plastid"/>
</dbReference>
<comment type="subcellular location">
    <subcellularLocation>
        <location evidence="4">Cytoplasm</location>
    </subcellularLocation>
</comment>
<evidence type="ECO:0000256" key="1">
    <source>
        <dbReference type="ARBA" id="ARBA00022845"/>
    </source>
</evidence>
<dbReference type="PANTHER" id="PTHR33231">
    <property type="entry name" value="30S RIBOSOMAL PROTEIN"/>
    <property type="match status" value="1"/>
</dbReference>
<protein>
    <recommendedName>
        <fullName evidence="3 4">Ribosome hibernation promoting factor</fullName>
        <shortName evidence="4">HPF</shortName>
    </recommendedName>
</protein>
<dbReference type="NCBIfam" id="TIGR00741">
    <property type="entry name" value="yfiA"/>
    <property type="match status" value="1"/>
</dbReference>
<dbReference type="InterPro" id="IPR038416">
    <property type="entry name" value="Ribosom_S30AE_C_sf"/>
</dbReference>
<comment type="caution">
    <text evidence="7">The sequence shown here is derived from an EMBL/GenBank/DDBJ whole genome shotgun (WGS) entry which is preliminary data.</text>
</comment>
<dbReference type="GO" id="GO:0043024">
    <property type="term" value="F:ribosomal small subunit binding"/>
    <property type="evidence" value="ECO:0007669"/>
    <property type="project" value="TreeGrafter"/>
</dbReference>
<sequence>MKITIRGKNIDVTETIRQYIEKRVGKFGKFLNDLSEAVVTISTEKFTHKIDVLLKVNGHLIQAEGKTEDLYSAVDQVVEKLEKQILKYKEKVQSKNKKEASKYPSEPSGEKEGLKRIVKYKKFDLRPMSPEEAVDQMELLDKDFFMFINSFTGDVNVVYRRKDGNFGLIEPAR</sequence>
<dbReference type="Pfam" id="PF16321">
    <property type="entry name" value="Ribosom_S30AE_C"/>
    <property type="match status" value="1"/>
</dbReference>
<dbReference type="InterPro" id="IPR050574">
    <property type="entry name" value="HPF/YfiA_ribosome-assoc"/>
</dbReference>
<gene>
    <name evidence="7" type="primary">raiA</name>
    <name evidence="4" type="synonym">hpf</name>
    <name evidence="7" type="ORF">ENV75_02770</name>
</gene>
<dbReference type="Gene3D" id="3.30.160.100">
    <property type="entry name" value="Ribosome hibernation promotion factor-like"/>
    <property type="match status" value="1"/>
</dbReference>
<dbReference type="PANTHER" id="PTHR33231:SF1">
    <property type="entry name" value="30S RIBOSOMAL PROTEIN"/>
    <property type="match status" value="1"/>
</dbReference>
<dbReference type="EMBL" id="DTHO01000022">
    <property type="protein sequence ID" value="HGG99360.1"/>
    <property type="molecule type" value="Genomic_DNA"/>
</dbReference>
<dbReference type="SUPFAM" id="SSF69754">
    <property type="entry name" value="Ribosome binding protein Y (YfiA homologue)"/>
    <property type="match status" value="1"/>
</dbReference>
<comment type="function">
    <text evidence="4">Required for dimerization of active 70S ribosomes into 100S ribosomes in stationary phase; 100S ribosomes are translationally inactive and sometimes present during exponential growth.</text>
</comment>
<dbReference type="InterPro" id="IPR003489">
    <property type="entry name" value="RHF/RaiA"/>
</dbReference>
<evidence type="ECO:0000256" key="4">
    <source>
        <dbReference type="HAMAP-Rule" id="MF_00839"/>
    </source>
</evidence>
<dbReference type="InterPro" id="IPR036567">
    <property type="entry name" value="RHF-like"/>
</dbReference>
<feature type="coiled-coil region" evidence="5">
    <location>
        <begin position="71"/>
        <end position="98"/>
    </location>
</feature>
<comment type="subunit">
    <text evidence="4">Interacts with 100S ribosomes.</text>
</comment>
<name>A0A7C4AJ56_9BACT</name>
<accession>A0A7C4AJ56</accession>